<evidence type="ECO:0000313" key="2">
    <source>
        <dbReference type="Proteomes" id="UP000237347"/>
    </source>
</evidence>
<organism evidence="1 2">
    <name type="scientific">Quercus suber</name>
    <name type="common">Cork oak</name>
    <dbReference type="NCBI Taxonomy" id="58331"/>
    <lineage>
        <taxon>Eukaryota</taxon>
        <taxon>Viridiplantae</taxon>
        <taxon>Streptophyta</taxon>
        <taxon>Embryophyta</taxon>
        <taxon>Tracheophyta</taxon>
        <taxon>Spermatophyta</taxon>
        <taxon>Magnoliopsida</taxon>
        <taxon>eudicotyledons</taxon>
        <taxon>Gunneridae</taxon>
        <taxon>Pentapetalae</taxon>
        <taxon>rosids</taxon>
        <taxon>fabids</taxon>
        <taxon>Fagales</taxon>
        <taxon>Fagaceae</taxon>
        <taxon>Quercus</taxon>
    </lineage>
</organism>
<protein>
    <submittedName>
        <fullName evidence="1">Metal tolerance protein 9</fullName>
    </submittedName>
</protein>
<dbReference type="InterPro" id="IPR036837">
    <property type="entry name" value="Cation_efflux_CTD_sf"/>
</dbReference>
<sequence length="139" mass="16014">MMMMTVVMIRAQNFQSTRDKLHSSHANAASLHFIVLVNFFMEVMEAITLFQYGFTIDSPLVATKSIRQPIFSNLESSPNLSVEQQPFRLPDRCCSILLEFTIRAYTFSSYYFVEVNIVLPQDMLLNKAHNIGELLQEKL</sequence>
<comment type="caution">
    <text evidence="1">The sequence shown here is derived from an EMBL/GenBank/DDBJ whole genome shotgun (WGS) entry which is preliminary data.</text>
</comment>
<dbReference type="Gene3D" id="3.30.70.1350">
    <property type="entry name" value="Cation efflux protein, cytoplasmic domain"/>
    <property type="match status" value="1"/>
</dbReference>
<dbReference type="SUPFAM" id="SSF160240">
    <property type="entry name" value="Cation efflux protein cytoplasmic domain-like"/>
    <property type="match status" value="1"/>
</dbReference>
<gene>
    <name evidence="1" type="primary">MTP9_2</name>
    <name evidence="1" type="ORF">CFP56_015762</name>
</gene>
<proteinExistence type="predicted"/>
<dbReference type="Proteomes" id="UP000237347">
    <property type="component" value="Unassembled WGS sequence"/>
</dbReference>
<name>A0AAW0KRP1_QUESU</name>
<reference evidence="1 2" key="1">
    <citation type="journal article" date="2018" name="Sci. Data">
        <title>The draft genome sequence of cork oak.</title>
        <authorList>
            <person name="Ramos A.M."/>
            <person name="Usie A."/>
            <person name="Barbosa P."/>
            <person name="Barros P.M."/>
            <person name="Capote T."/>
            <person name="Chaves I."/>
            <person name="Simoes F."/>
            <person name="Abreu I."/>
            <person name="Carrasquinho I."/>
            <person name="Faro C."/>
            <person name="Guimaraes J.B."/>
            <person name="Mendonca D."/>
            <person name="Nobrega F."/>
            <person name="Rodrigues L."/>
            <person name="Saibo N.J.M."/>
            <person name="Varela M.C."/>
            <person name="Egas C."/>
            <person name="Matos J."/>
            <person name="Miguel C.M."/>
            <person name="Oliveira M.M."/>
            <person name="Ricardo C.P."/>
            <person name="Goncalves S."/>
        </authorList>
    </citation>
    <scope>NUCLEOTIDE SEQUENCE [LARGE SCALE GENOMIC DNA]</scope>
    <source>
        <strain evidence="2">cv. HL8</strain>
    </source>
</reference>
<accession>A0AAW0KRP1</accession>
<keyword evidence="2" id="KW-1185">Reference proteome</keyword>
<evidence type="ECO:0000313" key="1">
    <source>
        <dbReference type="EMBL" id="KAK7841138.1"/>
    </source>
</evidence>
<dbReference type="EMBL" id="PKMF04000247">
    <property type="protein sequence ID" value="KAK7841138.1"/>
    <property type="molecule type" value="Genomic_DNA"/>
</dbReference>
<dbReference type="AlphaFoldDB" id="A0AAW0KRP1"/>